<evidence type="ECO:0000313" key="2">
    <source>
        <dbReference type="EMBL" id="OEL11432.1"/>
    </source>
</evidence>
<evidence type="ECO:0000256" key="1">
    <source>
        <dbReference type="SAM" id="Phobius"/>
    </source>
</evidence>
<feature type="transmembrane region" description="Helical" evidence="1">
    <location>
        <begin position="248"/>
        <end position="264"/>
    </location>
</feature>
<keyword evidence="1" id="KW-0472">Membrane</keyword>
<feature type="transmembrane region" description="Helical" evidence="1">
    <location>
        <begin position="115"/>
        <end position="133"/>
    </location>
</feature>
<dbReference type="Pfam" id="PF14897">
    <property type="entry name" value="EpsG"/>
    <property type="match status" value="1"/>
</dbReference>
<gene>
    <name evidence="2" type="ORF">BHF72_2073</name>
</gene>
<dbReference type="InterPro" id="IPR049458">
    <property type="entry name" value="EpsG-like"/>
</dbReference>
<dbReference type="RefSeq" id="WP_069798113.1">
    <property type="nucleotide sequence ID" value="NZ_CP034157.1"/>
</dbReference>
<feature type="transmembrane region" description="Helical" evidence="1">
    <location>
        <begin position="328"/>
        <end position="344"/>
    </location>
</feature>
<feature type="transmembrane region" description="Helical" evidence="1">
    <location>
        <begin position="92"/>
        <end position="108"/>
    </location>
</feature>
<dbReference type="AlphaFoldDB" id="A0A1E5UEX5"/>
<dbReference type="STRING" id="237258.SAMN04489756_11035"/>
<protein>
    <submittedName>
        <fullName evidence="2">Putative membrane protein</fullName>
    </submittedName>
</protein>
<feature type="transmembrane region" description="Helical" evidence="1">
    <location>
        <begin position="299"/>
        <end position="316"/>
    </location>
</feature>
<feature type="transmembrane region" description="Helical" evidence="1">
    <location>
        <begin position="192"/>
        <end position="211"/>
    </location>
</feature>
<feature type="transmembrane region" description="Helical" evidence="1">
    <location>
        <begin position="276"/>
        <end position="293"/>
    </location>
</feature>
<accession>A0A1E5UEX5</accession>
<keyword evidence="1" id="KW-0812">Transmembrane</keyword>
<comment type="caution">
    <text evidence="2">The sequence shown here is derived from an EMBL/GenBank/DDBJ whole genome shotgun (WGS) entry which is preliminary data.</text>
</comment>
<name>A0A1E5UEX5_9FLAO</name>
<proteinExistence type="predicted"/>
<sequence length="346" mass="40532">MIITSYSFLQSNVKKIDDVDTVKMMTFLGYFLLITVLLYMGTRPISFVFGDMINYADGFQKLQLSPNVEIGKDYIFWYFTKLCAQIIDAREYFFLIAVIYILPNYFFVKKYFNEYWYIPLLMIFGSFSFWTYGTNGLRNGMATSVFIGALCLYDRNKWLMYGLMALSYGIHNSLMIPIGAFIVSGLYKNPKIYLYIWLAAIPLSIVGGSAWENFFGSLGIGDERVNNYMTGSVDAGTTFSSTGFRWDFVVYSGFAVFAGYYYIIKRGFQDKFYTHLWGTYMIANAFWILVIRANFSNRFAYLSWFLMAVVIAYPIFKVKFWKEHYKMVGRIFFAYYLFTYIMFLRS</sequence>
<reference evidence="2 3" key="1">
    <citation type="submission" date="2016-09" db="EMBL/GenBank/DDBJ databases">
        <authorList>
            <person name="Capua I."/>
            <person name="De Benedictis P."/>
            <person name="Joannis T."/>
            <person name="Lombin L.H."/>
            <person name="Cattoli G."/>
        </authorList>
    </citation>
    <scope>NUCLEOTIDE SEQUENCE [LARGE SCALE GENOMIC DNA]</scope>
    <source>
        <strain evidence="2 3">NRS-1</strain>
    </source>
</reference>
<feature type="transmembrane region" description="Helical" evidence="1">
    <location>
        <begin position="21"/>
        <end position="42"/>
    </location>
</feature>
<evidence type="ECO:0000313" key="3">
    <source>
        <dbReference type="Proteomes" id="UP000095601"/>
    </source>
</evidence>
<dbReference type="OrthoDB" id="1112074at2"/>
<keyword evidence="3" id="KW-1185">Reference proteome</keyword>
<dbReference type="KEGG" id="cnr:EB819_08510"/>
<dbReference type="EMBL" id="MKGI01000041">
    <property type="protein sequence ID" value="OEL11432.1"/>
    <property type="molecule type" value="Genomic_DNA"/>
</dbReference>
<dbReference type="Proteomes" id="UP000095601">
    <property type="component" value="Unassembled WGS sequence"/>
</dbReference>
<keyword evidence="1" id="KW-1133">Transmembrane helix</keyword>
<feature type="transmembrane region" description="Helical" evidence="1">
    <location>
        <begin position="158"/>
        <end position="183"/>
    </location>
</feature>
<organism evidence="2 3">
    <name type="scientific">Cloacibacterium normanense</name>
    <dbReference type="NCBI Taxonomy" id="237258"/>
    <lineage>
        <taxon>Bacteria</taxon>
        <taxon>Pseudomonadati</taxon>
        <taxon>Bacteroidota</taxon>
        <taxon>Flavobacteriia</taxon>
        <taxon>Flavobacteriales</taxon>
        <taxon>Weeksellaceae</taxon>
    </lineage>
</organism>